<dbReference type="OrthoDB" id="9812600at2"/>
<dbReference type="SUPFAM" id="SSF53335">
    <property type="entry name" value="S-adenosyl-L-methionine-dependent methyltransferases"/>
    <property type="match status" value="1"/>
</dbReference>
<dbReference type="Proteomes" id="UP000077177">
    <property type="component" value="Chromosome"/>
</dbReference>
<keyword evidence="2" id="KW-0808">Transferase</keyword>
<dbReference type="InterPro" id="IPR029063">
    <property type="entry name" value="SAM-dependent_MTases_sf"/>
</dbReference>
<name>A0A172U2Y2_9BACT</name>
<gene>
    <name evidence="2" type="ORF">SY85_18525</name>
</gene>
<dbReference type="Gene3D" id="3.40.50.150">
    <property type="entry name" value="Vaccinia Virus protein VP39"/>
    <property type="match status" value="1"/>
</dbReference>
<dbReference type="RefSeq" id="WP_066409974.1">
    <property type="nucleotide sequence ID" value="NZ_CP011390.1"/>
</dbReference>
<dbReference type="EMBL" id="CP011390">
    <property type="protein sequence ID" value="ANE53592.1"/>
    <property type="molecule type" value="Genomic_DNA"/>
</dbReference>
<keyword evidence="2" id="KW-0489">Methyltransferase</keyword>
<reference evidence="3" key="1">
    <citation type="submission" date="2015-01" db="EMBL/GenBank/DDBJ databases">
        <title>Flavisolibacter sp./LCS9/ whole genome sequencing.</title>
        <authorList>
            <person name="Kim M.K."/>
            <person name="Srinivasan S."/>
            <person name="Lee J.-J."/>
        </authorList>
    </citation>
    <scope>NUCLEOTIDE SEQUENCE [LARGE SCALE GENOMIC DNA]</scope>
    <source>
        <strain evidence="3">LCS9</strain>
    </source>
</reference>
<organism evidence="2 3">
    <name type="scientific">Flavisolibacter tropicus</name>
    <dbReference type="NCBI Taxonomy" id="1492898"/>
    <lineage>
        <taxon>Bacteria</taxon>
        <taxon>Pseudomonadati</taxon>
        <taxon>Bacteroidota</taxon>
        <taxon>Chitinophagia</taxon>
        <taxon>Chitinophagales</taxon>
        <taxon>Chitinophagaceae</taxon>
        <taxon>Flavisolibacter</taxon>
    </lineage>
</organism>
<proteinExistence type="predicted"/>
<dbReference type="GO" id="GO:0032259">
    <property type="term" value="P:methylation"/>
    <property type="evidence" value="ECO:0007669"/>
    <property type="project" value="UniProtKB-KW"/>
</dbReference>
<dbReference type="PANTHER" id="PTHR34203">
    <property type="entry name" value="METHYLTRANSFERASE, FKBM FAMILY PROTEIN"/>
    <property type="match status" value="1"/>
</dbReference>
<protein>
    <submittedName>
        <fullName evidence="2">Methyltransferase</fullName>
    </submittedName>
</protein>
<dbReference type="PANTHER" id="PTHR34203:SF15">
    <property type="entry name" value="SLL1173 PROTEIN"/>
    <property type="match status" value="1"/>
</dbReference>
<dbReference type="GO" id="GO:0008168">
    <property type="term" value="F:methyltransferase activity"/>
    <property type="evidence" value="ECO:0007669"/>
    <property type="project" value="UniProtKB-KW"/>
</dbReference>
<reference evidence="2 3" key="2">
    <citation type="journal article" date="2016" name="Int. J. Syst. Evol. Microbiol.">
        <title>Flavisolibacter tropicus sp. nov., isolated from tropical soil.</title>
        <authorList>
            <person name="Lee J.J."/>
            <person name="Kang M.S."/>
            <person name="Kim G.S."/>
            <person name="Lee C.S."/>
            <person name="Lim S."/>
            <person name="Lee J."/>
            <person name="Roh S.H."/>
            <person name="Kang H."/>
            <person name="Ha J.M."/>
            <person name="Bae S."/>
            <person name="Jung H.Y."/>
            <person name="Kim M.K."/>
        </authorList>
    </citation>
    <scope>NUCLEOTIDE SEQUENCE [LARGE SCALE GENOMIC DNA]</scope>
    <source>
        <strain evidence="2 3">LCS9</strain>
    </source>
</reference>
<dbReference type="KEGG" id="fla:SY85_18525"/>
<sequence length="293" mass="33316">MKAIVKTLYNALPFKQTLFSVLKQVWTPKESVFKHLHFKGVFTVPIDGSTSFMINHYGYQVENDIFWAGLTKGWEKESLKLWIKLCEECESIIDIGANTGVYTLTAKAVNPSSKVYAFEPIERVYNKLTANIRLNNFDILAVKMAASNKDGTAIFYDTSTEHTYSASVNRNLLLSQTSSIIQTTIETITLNSFIKQNGITHIDLLKIDVETHEPEVLQGFSEYLATFRPAMLIEILTDEIGNRVHNMLQGLDYLYFNIDESLGARQVEKITKTRHDNYLICNAETARRIGLIE</sequence>
<dbReference type="Pfam" id="PF05050">
    <property type="entry name" value="Methyltransf_21"/>
    <property type="match status" value="1"/>
</dbReference>
<evidence type="ECO:0000313" key="2">
    <source>
        <dbReference type="EMBL" id="ANE53592.1"/>
    </source>
</evidence>
<keyword evidence="3" id="KW-1185">Reference proteome</keyword>
<dbReference type="InterPro" id="IPR006342">
    <property type="entry name" value="FkbM_mtfrase"/>
</dbReference>
<dbReference type="AlphaFoldDB" id="A0A172U2Y2"/>
<accession>A0A172U2Y2</accession>
<dbReference type="InterPro" id="IPR052514">
    <property type="entry name" value="SAM-dependent_MTase"/>
</dbReference>
<evidence type="ECO:0000259" key="1">
    <source>
        <dbReference type="Pfam" id="PF05050"/>
    </source>
</evidence>
<feature type="domain" description="Methyltransferase FkbM" evidence="1">
    <location>
        <begin position="94"/>
        <end position="249"/>
    </location>
</feature>
<evidence type="ECO:0000313" key="3">
    <source>
        <dbReference type="Proteomes" id="UP000077177"/>
    </source>
</evidence>
<dbReference type="NCBIfam" id="TIGR01444">
    <property type="entry name" value="fkbM_fam"/>
    <property type="match status" value="1"/>
</dbReference>
<dbReference type="STRING" id="1492898.SY85_18525"/>